<dbReference type="InterPro" id="IPR034660">
    <property type="entry name" value="DinB/YfiT-like"/>
</dbReference>
<dbReference type="STRING" id="587909.SAMN05421810_104257"/>
<gene>
    <name evidence="2" type="ORF">SAMN05421810_104257</name>
</gene>
<accession>A0A1I5V707</accession>
<dbReference type="Gene3D" id="1.20.120.450">
    <property type="entry name" value="dinb family like domain"/>
    <property type="match status" value="1"/>
</dbReference>
<dbReference type="Pfam" id="PF11716">
    <property type="entry name" value="MDMPI_N"/>
    <property type="match status" value="1"/>
</dbReference>
<feature type="domain" description="Mycothiol-dependent maleylpyruvate isomerase metal-binding" evidence="1">
    <location>
        <begin position="8"/>
        <end position="142"/>
    </location>
</feature>
<organism evidence="2 3">
    <name type="scientific">Amycolatopsis arida</name>
    <dbReference type="NCBI Taxonomy" id="587909"/>
    <lineage>
        <taxon>Bacteria</taxon>
        <taxon>Bacillati</taxon>
        <taxon>Actinomycetota</taxon>
        <taxon>Actinomycetes</taxon>
        <taxon>Pseudonocardiales</taxon>
        <taxon>Pseudonocardiaceae</taxon>
        <taxon>Amycolatopsis</taxon>
    </lineage>
</organism>
<dbReference type="OrthoDB" id="113180at2"/>
<evidence type="ECO:0000313" key="2">
    <source>
        <dbReference type="EMBL" id="SFQ03285.1"/>
    </source>
</evidence>
<proteinExistence type="predicted"/>
<dbReference type="AlphaFoldDB" id="A0A1I5V707"/>
<name>A0A1I5V707_9PSEU</name>
<dbReference type="NCBIfam" id="TIGR03083">
    <property type="entry name" value="maleylpyruvate isomerase family mycothiol-dependent enzyme"/>
    <property type="match status" value="1"/>
</dbReference>
<dbReference type="EMBL" id="FOWW01000004">
    <property type="protein sequence ID" value="SFQ03285.1"/>
    <property type="molecule type" value="Genomic_DNA"/>
</dbReference>
<dbReference type="InterPro" id="IPR017517">
    <property type="entry name" value="Maleyloyr_isom"/>
</dbReference>
<dbReference type="GO" id="GO:0046872">
    <property type="term" value="F:metal ion binding"/>
    <property type="evidence" value="ECO:0007669"/>
    <property type="project" value="InterPro"/>
</dbReference>
<evidence type="ECO:0000313" key="3">
    <source>
        <dbReference type="Proteomes" id="UP000198727"/>
    </source>
</evidence>
<keyword evidence="3" id="KW-1185">Reference proteome</keyword>
<protein>
    <submittedName>
        <fullName evidence="2">TIGR03084 family protein</fullName>
    </submittedName>
</protein>
<dbReference type="SUPFAM" id="SSF109854">
    <property type="entry name" value="DinB/YfiT-like putative metalloenzymes"/>
    <property type="match status" value="1"/>
</dbReference>
<evidence type="ECO:0000259" key="1">
    <source>
        <dbReference type="Pfam" id="PF11716"/>
    </source>
</evidence>
<reference evidence="3" key="1">
    <citation type="submission" date="2016-10" db="EMBL/GenBank/DDBJ databases">
        <authorList>
            <person name="Varghese N."/>
            <person name="Submissions S."/>
        </authorList>
    </citation>
    <scope>NUCLEOTIDE SEQUENCE [LARGE SCALE GENOMIC DNA]</scope>
    <source>
        <strain evidence="3">CGMCC 4.5579</strain>
    </source>
</reference>
<dbReference type="InterPro" id="IPR024344">
    <property type="entry name" value="MDMPI_metal-binding"/>
</dbReference>
<dbReference type="RefSeq" id="WP_092530636.1">
    <property type="nucleotide sequence ID" value="NZ_FOWW01000004.1"/>
</dbReference>
<sequence length="247" mass="26590">MEELADLAGEHAAFARLLGTLDGADWERPSAAAGWAVRDQVAHLADTEEVAADTITEGPRRFAAAVAPYASAEDFTAAGCRRGAGLSPPELVGWWAGAAARTRRLLAERDPDERVAWGFGMPVRTFVAARLMEHWAHGLDIADALALPVAEERRLRHVAALGLATLRYALARARVPWPAGRSLRLELTAEDGRVHELGPADATDVLRGPLRAWCRVATRRAGRATPPALEPRGELAALAARHARAYL</sequence>
<dbReference type="Proteomes" id="UP000198727">
    <property type="component" value="Unassembled WGS sequence"/>
</dbReference>